<proteinExistence type="predicted"/>
<name>A0A7S3JQG3_9STRA</name>
<sequence>MRKNREDEERYLGALERVTASWLTLEEVGLIQCVSKKWLAGVGSELVWLEQLGRRKLETPYAPCNLLVKTEKEKLLFNDDADDEQKILSARLKLHHYVADESRNKIKLNELVGLEWNFRFKEAAGESWTTFDPYWQGKPATSVRFYSDGTTSRNSSCRKSAEEEVTQPSSFLDGVHVEWRWGDGDGRRASGTWPNSKIRARVDGQDVPTYIISRHPKHKGFIMQSCWVLYTAFPMPPKGTDPYLEDDALQVGWVDQAREALAYNTAQRVTNGFLDLSAFDTFLRGGAHFDPDNPAADLIVRFLLEQSVYQDDDPNPDNPLLGGPISAHSDDEDHHEIVNPS</sequence>
<dbReference type="EMBL" id="HBIJ01000977">
    <property type="protein sequence ID" value="CAE0359995.1"/>
    <property type="molecule type" value="Transcribed_RNA"/>
</dbReference>
<evidence type="ECO:0000313" key="2">
    <source>
        <dbReference type="EMBL" id="CAE0359995.1"/>
    </source>
</evidence>
<organism evidence="2">
    <name type="scientific">Aureoumbra lagunensis</name>
    <dbReference type="NCBI Taxonomy" id="44058"/>
    <lineage>
        <taxon>Eukaryota</taxon>
        <taxon>Sar</taxon>
        <taxon>Stramenopiles</taxon>
        <taxon>Ochrophyta</taxon>
        <taxon>Pelagophyceae</taxon>
        <taxon>Pelagomonadales</taxon>
        <taxon>Aureoumbra</taxon>
    </lineage>
</organism>
<feature type="compositionally biased region" description="Basic and acidic residues" evidence="1">
    <location>
        <begin position="328"/>
        <end position="341"/>
    </location>
</feature>
<gene>
    <name evidence="2" type="ORF">ALAG00032_LOCUS724</name>
</gene>
<reference evidence="2" key="1">
    <citation type="submission" date="2021-01" db="EMBL/GenBank/DDBJ databases">
        <authorList>
            <person name="Corre E."/>
            <person name="Pelletier E."/>
            <person name="Niang G."/>
            <person name="Scheremetjew M."/>
            <person name="Finn R."/>
            <person name="Kale V."/>
            <person name="Holt S."/>
            <person name="Cochrane G."/>
            <person name="Meng A."/>
            <person name="Brown T."/>
            <person name="Cohen L."/>
        </authorList>
    </citation>
    <scope>NUCLEOTIDE SEQUENCE</scope>
    <source>
        <strain evidence="2">CCMP1510</strain>
    </source>
</reference>
<evidence type="ECO:0000256" key="1">
    <source>
        <dbReference type="SAM" id="MobiDB-lite"/>
    </source>
</evidence>
<dbReference type="AlphaFoldDB" id="A0A7S3JQG3"/>
<accession>A0A7S3JQG3</accession>
<protein>
    <submittedName>
        <fullName evidence="2">Uncharacterized protein</fullName>
    </submittedName>
</protein>
<feature type="region of interest" description="Disordered" evidence="1">
    <location>
        <begin position="309"/>
        <end position="341"/>
    </location>
</feature>